<dbReference type="CDD" id="cd00085">
    <property type="entry name" value="HNHc"/>
    <property type="match status" value="1"/>
</dbReference>
<dbReference type="AlphaFoldDB" id="A0A2T0U131"/>
<dbReference type="RefSeq" id="WP_106298865.1">
    <property type="nucleotide sequence ID" value="NZ_PVTI01000035.1"/>
</dbReference>
<evidence type="ECO:0000256" key="1">
    <source>
        <dbReference type="SAM" id="MobiDB-lite"/>
    </source>
</evidence>
<comment type="caution">
    <text evidence="3">The sequence shown here is derived from an EMBL/GenBank/DDBJ whole genome shotgun (WGS) entry which is preliminary data.</text>
</comment>
<evidence type="ECO:0000259" key="2">
    <source>
        <dbReference type="SMART" id="SM00507"/>
    </source>
</evidence>
<dbReference type="EMBL" id="PVTI01000035">
    <property type="protein sequence ID" value="PRY51612.1"/>
    <property type="molecule type" value="Genomic_DNA"/>
</dbReference>
<dbReference type="InterPro" id="IPR003615">
    <property type="entry name" value="HNH_nuc"/>
</dbReference>
<dbReference type="Pfam" id="PF02720">
    <property type="entry name" value="DUF222"/>
    <property type="match status" value="2"/>
</dbReference>
<proteinExistence type="predicted"/>
<accession>A0A2T0U131</accession>
<gene>
    <name evidence="3" type="ORF">BCF74_1351</name>
</gene>
<feature type="region of interest" description="Disordered" evidence="1">
    <location>
        <begin position="116"/>
        <end position="161"/>
    </location>
</feature>
<dbReference type="SMART" id="SM00507">
    <property type="entry name" value="HNHc"/>
    <property type="match status" value="1"/>
</dbReference>
<feature type="domain" description="HNH nuclease" evidence="2">
    <location>
        <begin position="471"/>
        <end position="523"/>
    </location>
</feature>
<feature type="compositionally biased region" description="Low complexity" evidence="1">
    <location>
        <begin position="338"/>
        <end position="360"/>
    </location>
</feature>
<sequence>MSSVAVSETASPVEAVRSALARMDAAVDDVLSGLARLTGSEGSGLPERQWRELLSSVERVGRRVDAARLRTIAGASAAGAPERTGFVDTGSWVSKHTGANRPSAASDAFVAGALGDGDGRGGDGGEATLSLVDPTADADGGGEDTVTDAGSADSAAARPRTPAGVALDAGDITVEHAKVIVHALTELPASVDTAGRLECERELVRLAANRTPAQLRKAARRVLDVVEKDAAVVDAHEDRVVADTEDRAREKSAFWIKDNHDGTMTGHFTVPWYSGAALKKIVDAMTAPRRSTRRAHLVSAAANGTGGITESGHHGDGTHGGHPHAAVSSLNGDSPALSTGPSSIGSNNSSGADSGRDSAGTGPGSDEDAGARWRAEELTWQQKRGLAFADLLQRLPTDHLHPKTAATVIVTIGLDALSEQTRQVAGTDIGDSISAGTVRRLACEAGVIPAVLGGTSVPLDLGRQKRFHTENQRAALALLYDECAADGCDRPLAWTETHHLTAWRDGGHTRIDDAVPLCGTHHHAIDHADTEHSIERHADGRITIHFRQRQATG</sequence>
<dbReference type="OrthoDB" id="3634417at2"/>
<keyword evidence="4" id="KW-1185">Reference proteome</keyword>
<dbReference type="InterPro" id="IPR003870">
    <property type="entry name" value="DUF222"/>
</dbReference>
<organism evidence="3 4">
    <name type="scientific">Knoellia remsis</name>
    <dbReference type="NCBI Taxonomy" id="407159"/>
    <lineage>
        <taxon>Bacteria</taxon>
        <taxon>Bacillati</taxon>
        <taxon>Actinomycetota</taxon>
        <taxon>Actinomycetes</taxon>
        <taxon>Micrococcales</taxon>
        <taxon>Intrasporangiaceae</taxon>
        <taxon>Knoellia</taxon>
    </lineage>
</organism>
<reference evidence="3 4" key="1">
    <citation type="submission" date="2018-03" db="EMBL/GenBank/DDBJ databases">
        <title>Genomic Encyclopedia of Archaeal and Bacterial Type Strains, Phase II (KMG-II): from individual species to whole genera.</title>
        <authorList>
            <person name="Goeker M."/>
        </authorList>
    </citation>
    <scope>NUCLEOTIDE SEQUENCE [LARGE SCALE GENOMIC DNA]</scope>
    <source>
        <strain evidence="3 4">ATCC BAA-1496</strain>
    </source>
</reference>
<evidence type="ECO:0000313" key="3">
    <source>
        <dbReference type="EMBL" id="PRY51612.1"/>
    </source>
</evidence>
<protein>
    <submittedName>
        <fullName evidence="3">Uncharacterized protein DUF222</fullName>
    </submittedName>
</protein>
<evidence type="ECO:0000313" key="4">
    <source>
        <dbReference type="Proteomes" id="UP000237822"/>
    </source>
</evidence>
<dbReference type="Proteomes" id="UP000237822">
    <property type="component" value="Unassembled WGS sequence"/>
</dbReference>
<feature type="region of interest" description="Disordered" evidence="1">
    <location>
        <begin position="304"/>
        <end position="370"/>
    </location>
</feature>
<name>A0A2T0U131_9MICO</name>